<name>A0AA41YM27_9PROT</name>
<accession>A0AA41YM27</accession>
<dbReference type="RefSeq" id="WP_264713668.1">
    <property type="nucleotide sequence ID" value="NZ_JAPDNT010000006.1"/>
</dbReference>
<keyword evidence="1" id="KW-1133">Transmembrane helix</keyword>
<sequence>MNFSEIYRSNTLLYFDLKGYSMNAPDVFALRHSDLNPFLFADVGIERNGMTLSVVSVFARLGSDPWREAGRLAGLPVAAAADSLARTIAAMPESVWSQADARTIAARLVALLPAHPRPTSAGAPAPSLRGYSIWVVGGLLLAACLSGLFNLLF</sequence>
<evidence type="ECO:0000313" key="2">
    <source>
        <dbReference type="EMBL" id="MCW3474986.1"/>
    </source>
</evidence>
<organism evidence="2 3">
    <name type="scientific">Limobrevibacterium gyesilva</name>
    <dbReference type="NCBI Taxonomy" id="2991712"/>
    <lineage>
        <taxon>Bacteria</taxon>
        <taxon>Pseudomonadati</taxon>
        <taxon>Pseudomonadota</taxon>
        <taxon>Alphaproteobacteria</taxon>
        <taxon>Acetobacterales</taxon>
        <taxon>Acetobacteraceae</taxon>
        <taxon>Limobrevibacterium</taxon>
    </lineage>
</organism>
<dbReference type="Proteomes" id="UP001165679">
    <property type="component" value="Unassembled WGS sequence"/>
</dbReference>
<keyword evidence="3" id="KW-1185">Reference proteome</keyword>
<keyword evidence="1" id="KW-0472">Membrane</keyword>
<gene>
    <name evidence="2" type="ORF">OL599_10415</name>
</gene>
<keyword evidence="1" id="KW-0812">Transmembrane</keyword>
<feature type="transmembrane region" description="Helical" evidence="1">
    <location>
        <begin position="131"/>
        <end position="152"/>
    </location>
</feature>
<reference evidence="2" key="1">
    <citation type="submission" date="2022-09" db="EMBL/GenBank/DDBJ databases">
        <title>Rhodovastum sp. nov. RN2-1 isolated from soil in Seongnam, South Korea.</title>
        <authorList>
            <person name="Le N.T."/>
        </authorList>
    </citation>
    <scope>NUCLEOTIDE SEQUENCE</scope>
    <source>
        <strain evidence="2">RN2-1</strain>
    </source>
</reference>
<evidence type="ECO:0000256" key="1">
    <source>
        <dbReference type="SAM" id="Phobius"/>
    </source>
</evidence>
<evidence type="ECO:0000313" key="3">
    <source>
        <dbReference type="Proteomes" id="UP001165679"/>
    </source>
</evidence>
<dbReference type="EMBL" id="JAPDNT010000006">
    <property type="protein sequence ID" value="MCW3474986.1"/>
    <property type="molecule type" value="Genomic_DNA"/>
</dbReference>
<comment type="caution">
    <text evidence="2">The sequence shown here is derived from an EMBL/GenBank/DDBJ whole genome shotgun (WGS) entry which is preliminary data.</text>
</comment>
<proteinExistence type="predicted"/>
<protein>
    <submittedName>
        <fullName evidence="2">Uncharacterized protein</fullName>
    </submittedName>
</protein>
<dbReference type="AlphaFoldDB" id="A0AA41YM27"/>
<reference evidence="2" key="2">
    <citation type="submission" date="2022-10" db="EMBL/GenBank/DDBJ databases">
        <authorList>
            <person name="Trinh H.N."/>
        </authorList>
    </citation>
    <scope>NUCLEOTIDE SEQUENCE</scope>
    <source>
        <strain evidence="2">RN2-1</strain>
    </source>
</reference>